<organism evidence="12 13">
    <name type="scientific">Hemibagrus wyckioides</name>
    <dbReference type="NCBI Taxonomy" id="337641"/>
    <lineage>
        <taxon>Eukaryota</taxon>
        <taxon>Metazoa</taxon>
        <taxon>Chordata</taxon>
        <taxon>Craniata</taxon>
        <taxon>Vertebrata</taxon>
        <taxon>Euteleostomi</taxon>
        <taxon>Actinopterygii</taxon>
        <taxon>Neopterygii</taxon>
        <taxon>Teleostei</taxon>
        <taxon>Ostariophysi</taxon>
        <taxon>Siluriformes</taxon>
        <taxon>Bagridae</taxon>
        <taxon>Hemibagrus</taxon>
    </lineage>
</organism>
<keyword evidence="5" id="KW-0479">Metal-binding</keyword>
<evidence type="ECO:0000256" key="9">
    <source>
        <dbReference type="SAM" id="MobiDB-lite"/>
    </source>
</evidence>
<evidence type="ECO:0000256" key="6">
    <source>
        <dbReference type="ARBA" id="ARBA00022771"/>
    </source>
</evidence>
<dbReference type="SUPFAM" id="SSF54236">
    <property type="entry name" value="Ubiquitin-like"/>
    <property type="match status" value="1"/>
</dbReference>
<protein>
    <recommendedName>
        <fullName evidence="14">Ras association domain family member 1</fullName>
    </recommendedName>
</protein>
<evidence type="ECO:0000256" key="3">
    <source>
        <dbReference type="ARBA" id="ARBA00022553"/>
    </source>
</evidence>
<dbReference type="GO" id="GO:0005874">
    <property type="term" value="C:microtubule"/>
    <property type="evidence" value="ECO:0007669"/>
    <property type="project" value="UniProtKB-KW"/>
</dbReference>
<evidence type="ECO:0000256" key="2">
    <source>
        <dbReference type="ARBA" id="ARBA00022490"/>
    </source>
</evidence>
<dbReference type="PROSITE" id="PS00479">
    <property type="entry name" value="ZF_DAG_PE_1"/>
    <property type="match status" value="1"/>
</dbReference>
<sequence length="396" mass="44954">MVPQKTGGQSSSHITPRSGLNTNRTKTTRVSSSMSHRELIELQDLSPGDRIELAPSHRPAGPQKPPERRSPHHMVRLVGDTVRFDVSFWEPFRRGEGHDFQVCGHSHLAWCDLCGEFIWGVYRRSLRCVNCRYTCHPRCRPLIQLDCEAVLGQSDCSKDFETDTDVDTEVDWRKQQQLSVTELQHKVKEYNAQINSNLYMSLNRDGSYTGFIKVQFQLARPVSLPPAQRLSSALCSSSSSSFFCSSFSSLPSHGLCTSFYLPRDTAKQLHVGSSTRVREVIEALLNKFTVVDNPAKFALFERSERNGQVYMRKLCDDERPLFLRLCAGPSENTLSFILRENESGEVNRLLFLQRSSACRHFRVSLSFRRCSSAPEVCICFCPVLSGCDLSQDLHIY</sequence>
<keyword evidence="6" id="KW-0863">Zinc-finger</keyword>
<dbReference type="PROSITE" id="PS50081">
    <property type="entry name" value="ZF_DAG_PE_2"/>
    <property type="match status" value="1"/>
</dbReference>
<dbReference type="OrthoDB" id="74314at2759"/>
<reference evidence="12 13" key="1">
    <citation type="submission" date="2021-06" db="EMBL/GenBank/DDBJ databases">
        <title>Chromosome-level genome assembly of the red-tail catfish (Hemibagrus wyckioides).</title>
        <authorList>
            <person name="Shao F."/>
        </authorList>
    </citation>
    <scope>NUCLEOTIDE SEQUENCE [LARGE SCALE GENOMIC DNA]</scope>
    <source>
        <strain evidence="12">EC202008001</strain>
        <tissue evidence="12">Blood</tissue>
    </source>
</reference>
<dbReference type="Pfam" id="PF00130">
    <property type="entry name" value="C1_1"/>
    <property type="match status" value="1"/>
</dbReference>
<evidence type="ECO:0000256" key="7">
    <source>
        <dbReference type="ARBA" id="ARBA00022833"/>
    </source>
</evidence>
<dbReference type="Pfam" id="PF00788">
    <property type="entry name" value="RA"/>
    <property type="match status" value="1"/>
</dbReference>
<feature type="compositionally biased region" description="Polar residues" evidence="9">
    <location>
        <begin position="1"/>
        <end position="34"/>
    </location>
</feature>
<dbReference type="Gene3D" id="3.30.60.20">
    <property type="match status" value="1"/>
</dbReference>
<feature type="region of interest" description="Disordered" evidence="9">
    <location>
        <begin position="1"/>
        <end position="72"/>
    </location>
</feature>
<keyword evidence="8" id="KW-0206">Cytoskeleton</keyword>
<dbReference type="GO" id="GO:0007265">
    <property type="term" value="P:Ras protein signal transduction"/>
    <property type="evidence" value="ECO:0007669"/>
    <property type="project" value="TreeGrafter"/>
</dbReference>
<dbReference type="SUPFAM" id="SSF57889">
    <property type="entry name" value="Cysteine-rich domain"/>
    <property type="match status" value="1"/>
</dbReference>
<feature type="domain" description="Ras-associating" evidence="11">
    <location>
        <begin position="253"/>
        <end position="343"/>
    </location>
</feature>
<evidence type="ECO:0000256" key="1">
    <source>
        <dbReference type="ARBA" id="ARBA00004245"/>
    </source>
</evidence>
<evidence type="ECO:0000259" key="10">
    <source>
        <dbReference type="PROSITE" id="PS50081"/>
    </source>
</evidence>
<dbReference type="InterPro" id="IPR033614">
    <property type="entry name" value="RASSF1-6"/>
</dbReference>
<dbReference type="PROSITE" id="PS50200">
    <property type="entry name" value="RA"/>
    <property type="match status" value="1"/>
</dbReference>
<keyword evidence="4" id="KW-0493">Microtubule</keyword>
<dbReference type="InterPro" id="IPR000159">
    <property type="entry name" value="RA_dom"/>
</dbReference>
<comment type="subcellular location">
    <subcellularLocation>
        <location evidence="1">Cytoplasm</location>
        <location evidence="1">Cytoskeleton</location>
    </subcellularLocation>
</comment>
<accession>A0A9D3SCE4</accession>
<dbReference type="CDD" id="cd20885">
    <property type="entry name" value="C1_RASSF1"/>
    <property type="match status" value="1"/>
</dbReference>
<dbReference type="FunFam" id="3.10.20.90:FF:000048">
    <property type="entry name" value="Ras association domain family member 1"/>
    <property type="match status" value="1"/>
</dbReference>
<evidence type="ECO:0000256" key="8">
    <source>
        <dbReference type="ARBA" id="ARBA00023212"/>
    </source>
</evidence>
<dbReference type="Proteomes" id="UP000824219">
    <property type="component" value="Linkage Group LG21"/>
</dbReference>
<dbReference type="InterPro" id="IPR029071">
    <property type="entry name" value="Ubiquitin-like_domsf"/>
</dbReference>
<dbReference type="PANTHER" id="PTHR22738">
    <property type="entry name" value="RASSF"/>
    <property type="match status" value="1"/>
</dbReference>
<feature type="domain" description="Phorbol-ester/DAG-type" evidence="10">
    <location>
        <begin position="97"/>
        <end position="147"/>
    </location>
</feature>
<evidence type="ECO:0000256" key="4">
    <source>
        <dbReference type="ARBA" id="ARBA00022701"/>
    </source>
</evidence>
<dbReference type="InterPro" id="IPR046349">
    <property type="entry name" value="C1-like_sf"/>
</dbReference>
<dbReference type="SMART" id="SM00314">
    <property type="entry name" value="RA"/>
    <property type="match status" value="1"/>
</dbReference>
<evidence type="ECO:0000256" key="5">
    <source>
        <dbReference type="ARBA" id="ARBA00022723"/>
    </source>
</evidence>
<comment type="caution">
    <text evidence="12">The sequence shown here is derived from an EMBL/GenBank/DDBJ whole genome shotgun (WGS) entry which is preliminary data.</text>
</comment>
<keyword evidence="7" id="KW-0862">Zinc</keyword>
<evidence type="ECO:0000313" key="13">
    <source>
        <dbReference type="Proteomes" id="UP000824219"/>
    </source>
</evidence>
<gene>
    <name evidence="12" type="ORF">KOW79_017800</name>
</gene>
<name>A0A9D3SCE4_9TELE</name>
<dbReference type="AlphaFoldDB" id="A0A9D3SCE4"/>
<dbReference type="GO" id="GO:0008270">
    <property type="term" value="F:zinc ion binding"/>
    <property type="evidence" value="ECO:0007669"/>
    <property type="project" value="UniProtKB-KW"/>
</dbReference>
<dbReference type="SMART" id="SM00109">
    <property type="entry name" value="C1"/>
    <property type="match status" value="1"/>
</dbReference>
<keyword evidence="2" id="KW-0963">Cytoplasm</keyword>
<keyword evidence="3" id="KW-0597">Phosphoprotein</keyword>
<keyword evidence="13" id="KW-1185">Reference proteome</keyword>
<evidence type="ECO:0000313" key="12">
    <source>
        <dbReference type="EMBL" id="KAG7319326.1"/>
    </source>
</evidence>
<evidence type="ECO:0008006" key="14">
    <source>
        <dbReference type="Google" id="ProtNLM"/>
    </source>
</evidence>
<dbReference type="Gene3D" id="3.10.20.90">
    <property type="entry name" value="Phosphatidylinositol 3-kinase Catalytic Subunit, Chain A, domain 1"/>
    <property type="match status" value="1"/>
</dbReference>
<dbReference type="PANTHER" id="PTHR22738:SF12">
    <property type="entry name" value="RAS ASSOCIATION DOMAIN-CONTAINING PROTEIN 1"/>
    <property type="match status" value="1"/>
</dbReference>
<dbReference type="EMBL" id="JAHKSW010000021">
    <property type="protein sequence ID" value="KAG7319326.1"/>
    <property type="molecule type" value="Genomic_DNA"/>
</dbReference>
<dbReference type="GO" id="GO:0005634">
    <property type="term" value="C:nucleus"/>
    <property type="evidence" value="ECO:0007669"/>
    <property type="project" value="TreeGrafter"/>
</dbReference>
<dbReference type="InterPro" id="IPR002219">
    <property type="entry name" value="PKC_DAG/PE"/>
</dbReference>
<evidence type="ECO:0000259" key="11">
    <source>
        <dbReference type="PROSITE" id="PS50200"/>
    </source>
</evidence>
<proteinExistence type="predicted"/>